<keyword evidence="4" id="KW-1185">Reference proteome</keyword>
<organism evidence="3 4">
    <name type="scientific">Oldenlandia corymbosa var. corymbosa</name>
    <dbReference type="NCBI Taxonomy" id="529605"/>
    <lineage>
        <taxon>Eukaryota</taxon>
        <taxon>Viridiplantae</taxon>
        <taxon>Streptophyta</taxon>
        <taxon>Embryophyta</taxon>
        <taxon>Tracheophyta</taxon>
        <taxon>Spermatophyta</taxon>
        <taxon>Magnoliopsida</taxon>
        <taxon>eudicotyledons</taxon>
        <taxon>Gunneridae</taxon>
        <taxon>Pentapetalae</taxon>
        <taxon>asterids</taxon>
        <taxon>lamiids</taxon>
        <taxon>Gentianales</taxon>
        <taxon>Rubiaceae</taxon>
        <taxon>Rubioideae</taxon>
        <taxon>Spermacoceae</taxon>
        <taxon>Hedyotis-Oldenlandia complex</taxon>
        <taxon>Oldenlandia</taxon>
    </lineage>
</organism>
<dbReference type="Gene3D" id="1.25.40.10">
    <property type="entry name" value="Tetratricopeptide repeat domain"/>
    <property type="match status" value="1"/>
</dbReference>
<dbReference type="InterPro" id="IPR011990">
    <property type="entry name" value="TPR-like_helical_dom_sf"/>
</dbReference>
<sequence length="730" mass="81534">MNILITKRPVLQLGPQFSHQNYSFRSSFLSQKNPNFLKYPPCRGVSYDPKTVTFCANTASETLVSYGGWDHPQLGGKFEYTSEYDQLKNFLFSVGISDKKYLFVYLLGFICALAISRIRISSIVVIPACVVAFGVGFSVGFFNGGHVSLIGANKKPKLENFKHLTEKLGNLLDLLGGCDVNIENLKNGLQKGINCNQISLKDLRSFLKALESIDLATMNAKSVAEDCMGGMLAENQDVDRNSNQKSVKRKKEGSDTGLSFAGFFSNLFQERSTGLKPSKMKDSGKKESKNVEAFQGAQSNGLASSVEERTRKYPLNKNVEDETSFDGSARNRNSADNLINGARRVNEVFNRDNLNFAGTDGVKSTVKSTKYTYHRRKLEYMSNQEVSWKAGHSRNFGRWDSQDEILDALDLKASVKHQHSETEFAQEVTRDDLENEVDGYDSGDTDKHEAYGSVQGKGMIADSEATSVNDDSTGASGDMEFNRYLVEAHSLLKAAKECLLQQGDDETAENYLYKSAGLLLKAKSIRPMSLLAAGQLGNTYLLHGELKLRLSRDLRALIATNNPATMDEWNIDDNIMFRKDKLSSALVNVCNECEELLVSAGRNYKLALSIDGNDMKAMYNWGLALFFRAQLIADIGPDAARDADKVYLAAIDKFDAMMSRSNTYAPDALFRWGTALQQRSRLRPRNSKEKVKLLQQARRLYEDALNFDSDNIRVREALSSCVSELKYWFD</sequence>
<dbReference type="EMBL" id="OX459118">
    <property type="protein sequence ID" value="CAI9087488.1"/>
    <property type="molecule type" value="Genomic_DNA"/>
</dbReference>
<protein>
    <submittedName>
        <fullName evidence="3">OLC1v1021564C1</fullName>
    </submittedName>
</protein>
<accession>A0AAV1BXG5</accession>
<dbReference type="PANTHER" id="PTHR36888:SF2">
    <property type="entry name" value="TETRATRICOPEPTIDE REPEAT (TPR)-LIKE SUPERFAMILY PROTEIN"/>
    <property type="match status" value="1"/>
</dbReference>
<dbReference type="PANTHER" id="PTHR36888">
    <property type="entry name" value="TETRATRICOPEPTIDE-LIKE HELICAL DOMAIN-CONTAINING PROTEIN-RELATED"/>
    <property type="match status" value="1"/>
</dbReference>
<gene>
    <name evidence="3" type="ORF">OLC1_LOCUS310</name>
</gene>
<feature type="region of interest" description="Disordered" evidence="1">
    <location>
        <begin position="274"/>
        <end position="311"/>
    </location>
</feature>
<evidence type="ECO:0000313" key="4">
    <source>
        <dbReference type="Proteomes" id="UP001161247"/>
    </source>
</evidence>
<keyword evidence="2" id="KW-0812">Transmembrane</keyword>
<reference evidence="3" key="1">
    <citation type="submission" date="2023-03" db="EMBL/GenBank/DDBJ databases">
        <authorList>
            <person name="Julca I."/>
        </authorList>
    </citation>
    <scope>NUCLEOTIDE SEQUENCE</scope>
</reference>
<name>A0AAV1BXG5_OLDCO</name>
<evidence type="ECO:0000313" key="3">
    <source>
        <dbReference type="EMBL" id="CAI9087488.1"/>
    </source>
</evidence>
<feature type="region of interest" description="Disordered" evidence="1">
    <location>
        <begin position="234"/>
        <end position="254"/>
    </location>
</feature>
<dbReference type="SUPFAM" id="SSF48452">
    <property type="entry name" value="TPR-like"/>
    <property type="match status" value="1"/>
</dbReference>
<evidence type="ECO:0000256" key="2">
    <source>
        <dbReference type="SAM" id="Phobius"/>
    </source>
</evidence>
<proteinExistence type="predicted"/>
<keyword evidence="2" id="KW-0472">Membrane</keyword>
<dbReference type="AlphaFoldDB" id="A0AAV1BXG5"/>
<feature type="compositionally biased region" description="Basic and acidic residues" evidence="1">
    <location>
        <begin position="279"/>
        <end position="290"/>
    </location>
</feature>
<dbReference type="Proteomes" id="UP001161247">
    <property type="component" value="Chromosome 1"/>
</dbReference>
<evidence type="ECO:0000256" key="1">
    <source>
        <dbReference type="SAM" id="MobiDB-lite"/>
    </source>
</evidence>
<feature type="transmembrane region" description="Helical" evidence="2">
    <location>
        <begin position="124"/>
        <end position="152"/>
    </location>
</feature>
<feature type="transmembrane region" description="Helical" evidence="2">
    <location>
        <begin position="101"/>
        <end position="118"/>
    </location>
</feature>
<keyword evidence="2" id="KW-1133">Transmembrane helix</keyword>